<proteinExistence type="predicted"/>
<dbReference type="Proteomes" id="UP000828941">
    <property type="component" value="Chromosome 5"/>
</dbReference>
<sequence length="141" mass="16044">MFDEIDVDQASIHILQYFSRYSWNEKAVINMANLVLKFVELLEFLLHGPKGSSIELGSSMTALKENPVSLVGTPIERFQQPLDQLNCLIKITLELTQYIGELTLLQDTEYSREDVVSMGVYWAILSTVAVYIQITLIIDNE</sequence>
<name>A0ACB9PC84_BAUVA</name>
<gene>
    <name evidence="1" type="ORF">L6164_013091</name>
</gene>
<comment type="caution">
    <text evidence="1">The sequence shown here is derived from an EMBL/GenBank/DDBJ whole genome shotgun (WGS) entry which is preliminary data.</text>
</comment>
<organism evidence="1 2">
    <name type="scientific">Bauhinia variegata</name>
    <name type="common">Purple orchid tree</name>
    <name type="synonym">Phanera variegata</name>
    <dbReference type="NCBI Taxonomy" id="167791"/>
    <lineage>
        <taxon>Eukaryota</taxon>
        <taxon>Viridiplantae</taxon>
        <taxon>Streptophyta</taxon>
        <taxon>Embryophyta</taxon>
        <taxon>Tracheophyta</taxon>
        <taxon>Spermatophyta</taxon>
        <taxon>Magnoliopsida</taxon>
        <taxon>eudicotyledons</taxon>
        <taxon>Gunneridae</taxon>
        <taxon>Pentapetalae</taxon>
        <taxon>rosids</taxon>
        <taxon>fabids</taxon>
        <taxon>Fabales</taxon>
        <taxon>Fabaceae</taxon>
        <taxon>Cercidoideae</taxon>
        <taxon>Cercideae</taxon>
        <taxon>Bauhiniinae</taxon>
        <taxon>Bauhinia</taxon>
    </lineage>
</organism>
<protein>
    <submittedName>
        <fullName evidence="1">Uncharacterized protein</fullName>
    </submittedName>
</protein>
<accession>A0ACB9PC84</accession>
<dbReference type="EMBL" id="CM039430">
    <property type="protein sequence ID" value="KAI4346008.1"/>
    <property type="molecule type" value="Genomic_DNA"/>
</dbReference>
<evidence type="ECO:0000313" key="1">
    <source>
        <dbReference type="EMBL" id="KAI4346008.1"/>
    </source>
</evidence>
<keyword evidence="2" id="KW-1185">Reference proteome</keyword>
<evidence type="ECO:0000313" key="2">
    <source>
        <dbReference type="Proteomes" id="UP000828941"/>
    </source>
</evidence>
<reference evidence="1 2" key="1">
    <citation type="journal article" date="2022" name="DNA Res.">
        <title>Chromosomal-level genome assembly of the orchid tree Bauhinia variegata (Leguminosae; Cercidoideae) supports the allotetraploid origin hypothesis of Bauhinia.</title>
        <authorList>
            <person name="Zhong Y."/>
            <person name="Chen Y."/>
            <person name="Zheng D."/>
            <person name="Pang J."/>
            <person name="Liu Y."/>
            <person name="Luo S."/>
            <person name="Meng S."/>
            <person name="Qian L."/>
            <person name="Wei D."/>
            <person name="Dai S."/>
            <person name="Zhou R."/>
        </authorList>
    </citation>
    <scope>NUCLEOTIDE SEQUENCE [LARGE SCALE GENOMIC DNA]</scope>
    <source>
        <strain evidence="1">BV-YZ2020</strain>
    </source>
</reference>